<dbReference type="Gene3D" id="3.80.10.10">
    <property type="entry name" value="Ribonuclease Inhibitor"/>
    <property type="match status" value="1"/>
</dbReference>
<dbReference type="SUPFAM" id="SSF52047">
    <property type="entry name" value="RNI-like"/>
    <property type="match status" value="1"/>
</dbReference>
<sequence length="513" mass="60249">MSLLPEDCLIDIFEYLRNDFKSLNSCVRVNRIWNASAISILWSNPWIIEEIDDKIKGKRKQIELIDIYISSLPQKSKNFLQQKGIVMPILSQPFIHNYTSFMRTFNLYIEDCVWTWMTNQKNCSVKEFIQKVELVILHLLQLILKESIIRKIVTYYISSNKATLPKLVDILTKFPEFGTCFSNLQEIECDSTITIIPQVFEKLIPYCKEIKKIVINKYEDSGELGNLIGTQANLQELFIYHENYENFNYLIPFSKQDVFRGMALQSKSLLRLELCFFDFPIHTLGEFENLEELKLIRYGSPFTTRESLAPLATISLKKLKKVSFHNWFLMNIEYFAGFFEHTNEEVREIVIKSSYSIADRQNTGKLINSIGVHCPKLVKLEIPASTDDGYQMKTLLESRNKLQHIVIYNINDDFISLPRIIPNKKILKEPEDGFKENLLQIFTHHSSPNLNNLSISGIEFSMKDIESFLEYRSLISRPILFHYNFSYNKKIKNLLNRYKKRGILLEERTFNRK</sequence>
<protein>
    <submittedName>
        <fullName evidence="2">2824_t:CDS:1</fullName>
    </submittedName>
</protein>
<dbReference type="OrthoDB" id="2331270at2759"/>
<dbReference type="InterPro" id="IPR001810">
    <property type="entry name" value="F-box_dom"/>
</dbReference>
<name>A0A9W4WPG5_9GLOM</name>
<dbReference type="InterPro" id="IPR036047">
    <property type="entry name" value="F-box-like_dom_sf"/>
</dbReference>
<dbReference type="AlphaFoldDB" id="A0A9W4WPG5"/>
<keyword evidence="3" id="KW-1185">Reference proteome</keyword>
<feature type="domain" description="F-box" evidence="1">
    <location>
        <begin position="2"/>
        <end position="45"/>
    </location>
</feature>
<evidence type="ECO:0000313" key="2">
    <source>
        <dbReference type="EMBL" id="CAI2169152.1"/>
    </source>
</evidence>
<comment type="caution">
    <text evidence="2">The sequence shown here is derived from an EMBL/GenBank/DDBJ whole genome shotgun (WGS) entry which is preliminary data.</text>
</comment>
<dbReference type="EMBL" id="CAMKVN010000554">
    <property type="protein sequence ID" value="CAI2169152.1"/>
    <property type="molecule type" value="Genomic_DNA"/>
</dbReference>
<reference evidence="2" key="1">
    <citation type="submission" date="2022-08" db="EMBL/GenBank/DDBJ databases">
        <authorList>
            <person name="Kallberg Y."/>
            <person name="Tangrot J."/>
            <person name="Rosling A."/>
        </authorList>
    </citation>
    <scope>NUCLEOTIDE SEQUENCE</scope>
    <source>
        <strain evidence="2">Wild A</strain>
    </source>
</reference>
<dbReference type="Pfam" id="PF12937">
    <property type="entry name" value="F-box-like"/>
    <property type="match status" value="1"/>
</dbReference>
<organism evidence="2 3">
    <name type="scientific">Funneliformis geosporum</name>
    <dbReference type="NCBI Taxonomy" id="1117311"/>
    <lineage>
        <taxon>Eukaryota</taxon>
        <taxon>Fungi</taxon>
        <taxon>Fungi incertae sedis</taxon>
        <taxon>Mucoromycota</taxon>
        <taxon>Glomeromycotina</taxon>
        <taxon>Glomeromycetes</taxon>
        <taxon>Glomerales</taxon>
        <taxon>Glomeraceae</taxon>
        <taxon>Funneliformis</taxon>
    </lineage>
</organism>
<dbReference type="CDD" id="cd09917">
    <property type="entry name" value="F-box_SF"/>
    <property type="match status" value="1"/>
</dbReference>
<dbReference type="InterPro" id="IPR032675">
    <property type="entry name" value="LRR_dom_sf"/>
</dbReference>
<gene>
    <name evidence="2" type="ORF">FWILDA_LOCUS3935</name>
</gene>
<evidence type="ECO:0000259" key="1">
    <source>
        <dbReference type="Pfam" id="PF12937"/>
    </source>
</evidence>
<evidence type="ECO:0000313" key="3">
    <source>
        <dbReference type="Proteomes" id="UP001153678"/>
    </source>
</evidence>
<dbReference type="Proteomes" id="UP001153678">
    <property type="component" value="Unassembled WGS sequence"/>
</dbReference>
<proteinExistence type="predicted"/>
<accession>A0A9W4WPG5</accession>
<dbReference type="SUPFAM" id="SSF81383">
    <property type="entry name" value="F-box domain"/>
    <property type="match status" value="1"/>
</dbReference>